<reference evidence="2" key="1">
    <citation type="submission" date="2021-04" db="EMBL/GenBank/DDBJ databases">
        <authorList>
            <person name="Tunstrom K."/>
        </authorList>
    </citation>
    <scope>NUCLEOTIDE SEQUENCE</scope>
</reference>
<evidence type="ECO:0000313" key="2">
    <source>
        <dbReference type="EMBL" id="CAG4995246.1"/>
    </source>
</evidence>
<gene>
    <name evidence="2" type="ORF">PAPOLLO_LOCUS12775</name>
</gene>
<protein>
    <submittedName>
        <fullName evidence="2">(apollo) hypothetical protein</fullName>
    </submittedName>
</protein>
<dbReference type="EMBL" id="CAJQZP010000901">
    <property type="protein sequence ID" value="CAG4995246.1"/>
    <property type="molecule type" value="Genomic_DNA"/>
</dbReference>
<feature type="region of interest" description="Disordered" evidence="1">
    <location>
        <begin position="169"/>
        <end position="217"/>
    </location>
</feature>
<dbReference type="Proteomes" id="UP000691718">
    <property type="component" value="Unassembled WGS sequence"/>
</dbReference>
<comment type="caution">
    <text evidence="2">The sequence shown here is derived from an EMBL/GenBank/DDBJ whole genome shotgun (WGS) entry which is preliminary data.</text>
</comment>
<dbReference type="PANTHER" id="PTHR10773:SF19">
    <property type="match status" value="1"/>
</dbReference>
<dbReference type="AlphaFoldDB" id="A0A8S3X0T0"/>
<sequence length="217" mass="24756">MSGTAPSDKRGKSGSNKILDNNIKDLICNHIKSFKGRQSHYSLNDTKKEYLPEDLNIKKMYKLYLDAYEPQNHVYYETYRIIFNTEINISFDYPRTDTCSACDEFKIKAKALRAEGNIIELNRLTILNNLRKKKAQTFYDLPDETDIFVPAPIYSKSMTMPLSIDVDTSVQNDDKSQGDTADWGDYTPKLLQTPKSAPLGAMNKREEDVGTSLTQSE</sequence>
<accession>A0A8S3X0T0</accession>
<dbReference type="OrthoDB" id="6284373at2759"/>
<evidence type="ECO:0000313" key="3">
    <source>
        <dbReference type="Proteomes" id="UP000691718"/>
    </source>
</evidence>
<evidence type="ECO:0000256" key="1">
    <source>
        <dbReference type="SAM" id="MobiDB-lite"/>
    </source>
</evidence>
<dbReference type="PANTHER" id="PTHR10773">
    <property type="entry name" value="DNA-DIRECTED RNA POLYMERASES I, II, AND III SUBUNIT RPABC2"/>
    <property type="match status" value="1"/>
</dbReference>
<name>A0A8S3X0T0_PARAO</name>
<keyword evidence="3" id="KW-1185">Reference proteome</keyword>
<proteinExistence type="predicted"/>
<organism evidence="2 3">
    <name type="scientific">Parnassius apollo</name>
    <name type="common">Apollo butterfly</name>
    <name type="synonym">Papilio apollo</name>
    <dbReference type="NCBI Taxonomy" id="110799"/>
    <lineage>
        <taxon>Eukaryota</taxon>
        <taxon>Metazoa</taxon>
        <taxon>Ecdysozoa</taxon>
        <taxon>Arthropoda</taxon>
        <taxon>Hexapoda</taxon>
        <taxon>Insecta</taxon>
        <taxon>Pterygota</taxon>
        <taxon>Neoptera</taxon>
        <taxon>Endopterygota</taxon>
        <taxon>Lepidoptera</taxon>
        <taxon>Glossata</taxon>
        <taxon>Ditrysia</taxon>
        <taxon>Papilionoidea</taxon>
        <taxon>Papilionidae</taxon>
        <taxon>Parnassiinae</taxon>
        <taxon>Parnassini</taxon>
        <taxon>Parnassius</taxon>
        <taxon>Parnassius</taxon>
    </lineage>
</organism>